<feature type="non-terminal residue" evidence="2">
    <location>
        <position position="1"/>
    </location>
</feature>
<gene>
    <name evidence="2" type="ORF">AZE42_07254</name>
</gene>
<protein>
    <recommendedName>
        <fullName evidence="1">GATOR2 complex protein MIO zinc-ribbon like domain-containing protein</fullName>
    </recommendedName>
</protein>
<dbReference type="GO" id="GO:0005737">
    <property type="term" value="C:cytoplasm"/>
    <property type="evidence" value="ECO:0007669"/>
    <property type="project" value="TreeGrafter"/>
</dbReference>
<dbReference type="OrthoDB" id="341486at2759"/>
<organism evidence="2 3">
    <name type="scientific">Rhizopogon vesiculosus</name>
    <dbReference type="NCBI Taxonomy" id="180088"/>
    <lineage>
        <taxon>Eukaryota</taxon>
        <taxon>Fungi</taxon>
        <taxon>Dikarya</taxon>
        <taxon>Basidiomycota</taxon>
        <taxon>Agaricomycotina</taxon>
        <taxon>Agaricomycetes</taxon>
        <taxon>Agaricomycetidae</taxon>
        <taxon>Boletales</taxon>
        <taxon>Suillineae</taxon>
        <taxon>Rhizopogonaceae</taxon>
        <taxon>Rhizopogon</taxon>
    </lineage>
</organism>
<proteinExistence type="predicted"/>
<reference evidence="2 3" key="1">
    <citation type="submission" date="2016-03" db="EMBL/GenBank/DDBJ databases">
        <title>Comparative genomics of the ectomycorrhizal sister species Rhizopogon vinicolor and Rhizopogon vesiculosus (Basidiomycota: Boletales) reveals a divergence of the mating type B locus.</title>
        <authorList>
            <person name="Mujic A.B."/>
            <person name="Kuo A."/>
            <person name="Tritt A."/>
            <person name="Lipzen A."/>
            <person name="Chen C."/>
            <person name="Johnson J."/>
            <person name="Sharma A."/>
            <person name="Barry K."/>
            <person name="Grigoriev I.V."/>
            <person name="Spatafora J.W."/>
        </authorList>
    </citation>
    <scope>NUCLEOTIDE SEQUENCE [LARGE SCALE GENOMIC DNA]</scope>
    <source>
        <strain evidence="2 3">AM-OR11-056</strain>
    </source>
</reference>
<dbReference type="GO" id="GO:1904263">
    <property type="term" value="P:positive regulation of TORC1 signaling"/>
    <property type="evidence" value="ECO:0007669"/>
    <property type="project" value="TreeGrafter"/>
</dbReference>
<dbReference type="STRING" id="180088.A0A1J8R1V7"/>
<evidence type="ECO:0000259" key="1">
    <source>
        <dbReference type="Pfam" id="PF17034"/>
    </source>
</evidence>
<comment type="caution">
    <text evidence="2">The sequence shown here is derived from an EMBL/GenBank/DDBJ whole genome shotgun (WGS) entry which is preliminary data.</text>
</comment>
<name>A0A1J8R1V7_9AGAM</name>
<keyword evidence="3" id="KW-1185">Reference proteome</keyword>
<accession>A0A1J8R1V7</accession>
<dbReference type="EMBL" id="LVVM01002908">
    <property type="protein sequence ID" value="OJA15730.1"/>
    <property type="molecule type" value="Genomic_DNA"/>
</dbReference>
<dbReference type="AlphaFoldDB" id="A0A1J8R1V7"/>
<dbReference type="CDD" id="cd16691">
    <property type="entry name" value="mRING-H2-C3H3C2_Mio"/>
    <property type="match status" value="1"/>
</dbReference>
<dbReference type="Proteomes" id="UP000183567">
    <property type="component" value="Unassembled WGS sequence"/>
</dbReference>
<evidence type="ECO:0000313" key="2">
    <source>
        <dbReference type="EMBL" id="OJA15730.1"/>
    </source>
</evidence>
<dbReference type="Pfam" id="PF17034">
    <property type="entry name" value="zinc_ribbon_16"/>
    <property type="match status" value="1"/>
</dbReference>
<dbReference type="InterPro" id="IPR031488">
    <property type="entry name" value="Zn_ribbon_mio"/>
</dbReference>
<dbReference type="PANTHER" id="PTHR16453">
    <property type="entry name" value="WD40 DOMAIN-CONTAINING PROTEIN MIO FAMILY MEMBER"/>
    <property type="match status" value="1"/>
</dbReference>
<dbReference type="InterPro" id="IPR037593">
    <property type="entry name" value="MIOS/Sea4"/>
</dbReference>
<dbReference type="PANTHER" id="PTHR16453:SF9">
    <property type="entry name" value="GATOR COMPLEX PROTEIN MIOS"/>
    <property type="match status" value="1"/>
</dbReference>
<feature type="domain" description="GATOR2 complex protein MIO zinc-ribbon like" evidence="1">
    <location>
        <begin position="210"/>
        <end position="299"/>
    </location>
</feature>
<sequence>RDVFGTLAALIPSAGGILSNELRTHTEHVIVRLRDPYFRVMLTQLASKDWFEVPEEELLRLRGRLAIAFQFLEDKALSSYLRRMTDQACTRGDIGGLIIGGLTPTGMNIVQGYVDRTGDVQTAAILGAHASPAKFVDARAEWWLETYRSLLDGFKLFHHRVAFGVERGQILQDAVQNGDLAPFEWAPRQILIRCSYCSKPKNPVLDGVHRGRPTACPHCSCAPPRCSDCLVTLSIVPDGAREAELSHSHTAHQNTIDEAIIICQTCQHSGHASHILDWFFGEDGARSHDMCPVADCDCH</sequence>
<evidence type="ECO:0000313" key="3">
    <source>
        <dbReference type="Proteomes" id="UP000183567"/>
    </source>
</evidence>